<feature type="binding site" evidence="5">
    <location>
        <position position="216"/>
    </location>
    <ligand>
        <name>dimethylallyl diphosphate</name>
        <dbReference type="ChEBI" id="CHEBI:57623"/>
    </ligand>
</feature>
<feature type="binding site" evidence="5">
    <location>
        <position position="217"/>
    </location>
    <ligand>
        <name>dimethylallyl diphosphate</name>
        <dbReference type="ChEBI" id="CHEBI:57623"/>
    </ligand>
</feature>
<keyword evidence="3 5" id="KW-0408">Iron</keyword>
<dbReference type="GO" id="GO:0051745">
    <property type="term" value="F:4-hydroxy-3-methylbut-2-enyl diphosphate reductase activity"/>
    <property type="evidence" value="ECO:0007669"/>
    <property type="project" value="UniProtKB-UniRule"/>
</dbReference>
<dbReference type="RefSeq" id="WP_114615109.1">
    <property type="nucleotide sequence ID" value="NZ_PPTO01000003.1"/>
</dbReference>
<evidence type="ECO:0000256" key="4">
    <source>
        <dbReference type="ARBA" id="ARBA00023014"/>
    </source>
</evidence>
<feature type="binding site" evidence="5">
    <location>
        <position position="215"/>
    </location>
    <ligand>
        <name>dimethylallyl diphosphate</name>
        <dbReference type="ChEBI" id="CHEBI:57623"/>
    </ligand>
</feature>
<feature type="binding site" evidence="5">
    <location>
        <position position="122"/>
    </location>
    <ligand>
        <name>isopentenyl diphosphate</name>
        <dbReference type="ChEBI" id="CHEBI:128769"/>
    </ligand>
</feature>
<comment type="function">
    <text evidence="5">Catalyzes the conversion of 1-hydroxy-2-methyl-2-(E)-butenyl 4-diphosphate (HMBPP) into a mixture of isopentenyl diphosphate (IPP) and dimethylallyl diphosphate (DMAPP). Acts in the terminal step of the DOXP/MEP pathway for isoprenoid precursor biosynthesis.</text>
</comment>
<comment type="pathway">
    <text evidence="5">Isoprenoid biosynthesis; dimethylallyl diphosphate biosynthesis; dimethylallyl diphosphate from (2E)-4-hydroxy-3-methylbutenyl diphosphate: step 1/1.</text>
</comment>
<comment type="catalytic activity">
    <reaction evidence="5">
        <text>dimethylallyl diphosphate + 2 oxidized [2Fe-2S]-[ferredoxin] + H2O = (2E)-4-hydroxy-3-methylbut-2-enyl diphosphate + 2 reduced [2Fe-2S]-[ferredoxin] + 2 H(+)</text>
        <dbReference type="Rhea" id="RHEA:24825"/>
        <dbReference type="Rhea" id="RHEA-COMP:10000"/>
        <dbReference type="Rhea" id="RHEA-COMP:10001"/>
        <dbReference type="ChEBI" id="CHEBI:15377"/>
        <dbReference type="ChEBI" id="CHEBI:15378"/>
        <dbReference type="ChEBI" id="CHEBI:33737"/>
        <dbReference type="ChEBI" id="CHEBI:33738"/>
        <dbReference type="ChEBI" id="CHEBI:57623"/>
        <dbReference type="ChEBI" id="CHEBI:128753"/>
        <dbReference type="EC" id="1.17.7.4"/>
    </reaction>
</comment>
<protein>
    <recommendedName>
        <fullName evidence="5">4-hydroxy-3-methylbut-2-enyl diphosphate reductase</fullName>
        <shortName evidence="5">HMBPP reductase</shortName>
        <ecNumber evidence="5">1.17.7.4</ecNumber>
    </recommendedName>
</protein>
<feature type="binding site" evidence="5">
    <location>
        <position position="72"/>
    </location>
    <ligand>
        <name>(2E)-4-hydroxy-3-methylbut-2-enyl diphosphate</name>
        <dbReference type="ChEBI" id="CHEBI:128753"/>
    </ligand>
</feature>
<keyword evidence="1 5" id="KW-0004">4Fe-4S</keyword>
<evidence type="ECO:0000256" key="1">
    <source>
        <dbReference type="ARBA" id="ARBA00022485"/>
    </source>
</evidence>
<keyword evidence="5" id="KW-0414">Isoprene biosynthesis</keyword>
<evidence type="ECO:0000256" key="3">
    <source>
        <dbReference type="ARBA" id="ARBA00023004"/>
    </source>
</evidence>
<feature type="binding site" evidence="5">
    <location>
        <position position="259"/>
    </location>
    <ligand>
        <name>isopentenyl diphosphate</name>
        <dbReference type="ChEBI" id="CHEBI:128769"/>
    </ligand>
</feature>
<evidence type="ECO:0000313" key="6">
    <source>
        <dbReference type="EMBL" id="RDB60280.1"/>
    </source>
</evidence>
<feature type="binding site" evidence="5">
    <location>
        <position position="217"/>
    </location>
    <ligand>
        <name>(2E)-4-hydroxy-3-methylbut-2-enyl diphosphate</name>
        <dbReference type="ChEBI" id="CHEBI:128753"/>
    </ligand>
</feature>
<feature type="binding site" evidence="5">
    <location>
        <position position="259"/>
    </location>
    <ligand>
        <name>dimethylallyl diphosphate</name>
        <dbReference type="ChEBI" id="CHEBI:57623"/>
    </ligand>
</feature>
<proteinExistence type="inferred from homology"/>
<keyword evidence="2 5" id="KW-0479">Metal-binding</keyword>
<feature type="active site" description="Proton donor" evidence="5">
    <location>
        <position position="124"/>
    </location>
</feature>
<dbReference type="NCBIfam" id="TIGR00216">
    <property type="entry name" value="ispH_lytB"/>
    <property type="match status" value="1"/>
</dbReference>
<dbReference type="PANTHER" id="PTHR30426:SF0">
    <property type="entry name" value="4-HYDROXY-3-METHYLBUT-2-ENYL DIPHOSPHATE REDUCTASE"/>
    <property type="match status" value="1"/>
</dbReference>
<comment type="catalytic activity">
    <reaction evidence="5">
        <text>isopentenyl diphosphate + 2 oxidized [2Fe-2S]-[ferredoxin] + H2O = (2E)-4-hydroxy-3-methylbut-2-enyl diphosphate + 2 reduced [2Fe-2S]-[ferredoxin] + 2 H(+)</text>
        <dbReference type="Rhea" id="RHEA:24488"/>
        <dbReference type="Rhea" id="RHEA-COMP:10000"/>
        <dbReference type="Rhea" id="RHEA-COMP:10001"/>
        <dbReference type="ChEBI" id="CHEBI:15377"/>
        <dbReference type="ChEBI" id="CHEBI:15378"/>
        <dbReference type="ChEBI" id="CHEBI:33737"/>
        <dbReference type="ChEBI" id="CHEBI:33738"/>
        <dbReference type="ChEBI" id="CHEBI:128753"/>
        <dbReference type="ChEBI" id="CHEBI:128769"/>
        <dbReference type="EC" id="1.17.7.4"/>
    </reaction>
</comment>
<feature type="binding site" evidence="5">
    <location>
        <position position="215"/>
    </location>
    <ligand>
        <name>isopentenyl diphosphate</name>
        <dbReference type="ChEBI" id="CHEBI:128769"/>
    </ligand>
</feature>
<feature type="binding site" evidence="5">
    <location>
        <position position="215"/>
    </location>
    <ligand>
        <name>(2E)-4-hydroxy-3-methylbut-2-enyl diphosphate</name>
        <dbReference type="ChEBI" id="CHEBI:128753"/>
    </ligand>
</feature>
<feature type="binding site" evidence="5">
    <location>
        <position position="216"/>
    </location>
    <ligand>
        <name>(2E)-4-hydroxy-3-methylbut-2-enyl diphosphate</name>
        <dbReference type="ChEBI" id="CHEBI:128753"/>
    </ligand>
</feature>
<feature type="binding site" evidence="5">
    <location>
        <position position="40"/>
    </location>
    <ligand>
        <name>isopentenyl diphosphate</name>
        <dbReference type="ChEBI" id="CHEBI:128769"/>
    </ligand>
</feature>
<dbReference type="GO" id="GO:0050992">
    <property type="term" value="P:dimethylallyl diphosphate biosynthetic process"/>
    <property type="evidence" value="ECO:0007669"/>
    <property type="project" value="UniProtKB-UniRule"/>
</dbReference>
<reference evidence="6 7" key="1">
    <citation type="journal article" date="2018" name="Elife">
        <title>Discovery and characterization of a prevalent human gut bacterial enzyme sufficient for the inactivation of a family of plant toxins.</title>
        <authorList>
            <person name="Koppel N."/>
            <person name="Bisanz J.E."/>
            <person name="Pandelia M.E."/>
            <person name="Turnbaugh P.J."/>
            <person name="Balskus E.P."/>
        </authorList>
    </citation>
    <scope>NUCLEOTIDE SEQUENCE [LARGE SCALE GENOMIC DNA]</scope>
    <source>
        <strain evidence="6 7">OB21 GAM31</strain>
    </source>
</reference>
<dbReference type="HAMAP" id="MF_00191">
    <property type="entry name" value="IspH"/>
    <property type="match status" value="1"/>
</dbReference>
<feature type="binding site" evidence="5">
    <location>
        <position position="72"/>
    </location>
    <ligand>
        <name>isopentenyl diphosphate</name>
        <dbReference type="ChEBI" id="CHEBI:128769"/>
    </ligand>
</feature>
<dbReference type="GO" id="GO:0016114">
    <property type="term" value="P:terpenoid biosynthetic process"/>
    <property type="evidence" value="ECO:0007669"/>
    <property type="project" value="UniProtKB-UniRule"/>
</dbReference>
<feature type="binding site" evidence="5">
    <location>
        <position position="40"/>
    </location>
    <ligand>
        <name>dimethylallyl diphosphate</name>
        <dbReference type="ChEBI" id="CHEBI:57623"/>
    </ligand>
</feature>
<dbReference type="GO" id="GO:0019288">
    <property type="term" value="P:isopentenyl diphosphate biosynthetic process, methylerythritol 4-phosphate pathway"/>
    <property type="evidence" value="ECO:0007669"/>
    <property type="project" value="UniProtKB-UniRule"/>
</dbReference>
<keyword evidence="4 5" id="KW-0411">Iron-sulfur</keyword>
<feature type="binding site" evidence="5">
    <location>
        <position position="159"/>
    </location>
    <ligand>
        <name>(2E)-4-hydroxy-3-methylbut-2-enyl diphosphate</name>
        <dbReference type="ChEBI" id="CHEBI:128753"/>
    </ligand>
</feature>
<name>A0A369LLS4_9ACTN</name>
<evidence type="ECO:0000256" key="2">
    <source>
        <dbReference type="ARBA" id="ARBA00022723"/>
    </source>
</evidence>
<comment type="pathway">
    <text evidence="5">Isoprenoid biosynthesis; isopentenyl diphosphate biosynthesis via DXP pathway; isopentenyl diphosphate from 1-deoxy-D-xylulose 5-phosphate: step 6/6.</text>
</comment>
<dbReference type="CDD" id="cd13944">
    <property type="entry name" value="lytB_ispH"/>
    <property type="match status" value="1"/>
</dbReference>
<dbReference type="UniPathway" id="UPA00056">
    <property type="reaction ID" value="UER00097"/>
</dbReference>
<dbReference type="GO" id="GO:0051539">
    <property type="term" value="F:4 iron, 4 sulfur cluster binding"/>
    <property type="evidence" value="ECO:0007669"/>
    <property type="project" value="UniProtKB-UniRule"/>
</dbReference>
<comment type="cofactor">
    <cofactor evidence="5">
        <name>[4Fe-4S] cluster</name>
        <dbReference type="ChEBI" id="CHEBI:49883"/>
    </cofactor>
    <text evidence="5">Binds 1 [4Fe-4S] cluster per subunit.</text>
</comment>
<sequence>MDVIRAKHAGVCYGVERALDMANAAMLDDEDTYTLGPLIHNPKVVEELDANGVHVAASPDDVQEGIVIIRSHGVEPDVLATLRERGLTVIDATCPHVAKAQRSAAQLRDMGGTVVVVGRADHPEVLGLCGHAGERAVVVANADELPDELVEPVGVVVQTTQSTEKLESVVEAIRARGIEPTVKNTICFATRQRQESAARLAGEVDAIVIVGGKNSSNTTHLYEICKAHCPKSHFVEGADELQASWFEGCKTVGVTAGASTPADQIQEVVECLEAM</sequence>
<dbReference type="Pfam" id="PF02401">
    <property type="entry name" value="LYTB"/>
    <property type="match status" value="1"/>
</dbReference>
<accession>A0A369LLS4</accession>
<feature type="binding site" evidence="5">
    <location>
        <position position="217"/>
    </location>
    <ligand>
        <name>isopentenyl diphosphate</name>
        <dbReference type="ChEBI" id="CHEBI:128769"/>
    </ligand>
</feature>
<dbReference type="GO" id="GO:0046872">
    <property type="term" value="F:metal ion binding"/>
    <property type="evidence" value="ECO:0007669"/>
    <property type="project" value="UniProtKB-KW"/>
</dbReference>
<dbReference type="EC" id="1.17.7.4" evidence="5"/>
<dbReference type="Gene3D" id="3.40.50.11270">
    <property type="match status" value="1"/>
</dbReference>
<dbReference type="UniPathway" id="UPA00059">
    <property type="reaction ID" value="UER00105"/>
</dbReference>
<keyword evidence="5" id="KW-0560">Oxidoreductase</keyword>
<dbReference type="EMBL" id="PPTO01000003">
    <property type="protein sequence ID" value="RDB60280.1"/>
    <property type="molecule type" value="Genomic_DNA"/>
</dbReference>
<feature type="binding site" evidence="5">
    <location>
        <position position="259"/>
    </location>
    <ligand>
        <name>(2E)-4-hydroxy-3-methylbut-2-enyl diphosphate</name>
        <dbReference type="ChEBI" id="CHEBI:128753"/>
    </ligand>
</feature>
<feature type="binding site" evidence="5">
    <location>
        <position position="216"/>
    </location>
    <ligand>
        <name>isopentenyl diphosphate</name>
        <dbReference type="ChEBI" id="CHEBI:128769"/>
    </ligand>
</feature>
<dbReference type="InterPro" id="IPR003451">
    <property type="entry name" value="LytB/IspH"/>
</dbReference>
<evidence type="ECO:0000313" key="7">
    <source>
        <dbReference type="Proteomes" id="UP000253975"/>
    </source>
</evidence>
<dbReference type="Proteomes" id="UP000253975">
    <property type="component" value="Unassembled WGS sequence"/>
</dbReference>
<comment type="caution">
    <text evidence="6">The sequence shown here is derived from an EMBL/GenBank/DDBJ whole genome shotgun (WGS) entry which is preliminary data.</text>
</comment>
<gene>
    <name evidence="5 6" type="primary">ispH</name>
    <name evidence="6" type="ORF">C1881_02795</name>
</gene>
<evidence type="ECO:0000256" key="5">
    <source>
        <dbReference type="HAMAP-Rule" id="MF_00191"/>
    </source>
</evidence>
<feature type="binding site" evidence="5">
    <location>
        <position position="122"/>
    </location>
    <ligand>
        <name>(2E)-4-hydroxy-3-methylbut-2-enyl diphosphate</name>
        <dbReference type="ChEBI" id="CHEBI:128753"/>
    </ligand>
</feature>
<feature type="binding site" evidence="5">
    <location>
        <position position="187"/>
    </location>
    <ligand>
        <name>[4Fe-4S] cluster</name>
        <dbReference type="ChEBI" id="CHEBI:49883"/>
    </ligand>
</feature>
<dbReference type="AlphaFoldDB" id="A0A369LLS4"/>
<dbReference type="Gene3D" id="3.40.1010.20">
    <property type="entry name" value="4-hydroxy-3-methylbut-2-enyl diphosphate reductase, catalytic domain"/>
    <property type="match status" value="2"/>
</dbReference>
<feature type="binding site" evidence="5">
    <location>
        <position position="94"/>
    </location>
    <ligand>
        <name>[4Fe-4S] cluster</name>
        <dbReference type="ChEBI" id="CHEBI:49883"/>
    </ligand>
</feature>
<organism evidence="6 7">
    <name type="scientific">Slackia isoflavoniconvertens</name>
    <dbReference type="NCBI Taxonomy" id="572010"/>
    <lineage>
        <taxon>Bacteria</taxon>
        <taxon>Bacillati</taxon>
        <taxon>Actinomycetota</taxon>
        <taxon>Coriobacteriia</taxon>
        <taxon>Eggerthellales</taxon>
        <taxon>Eggerthellaceae</taxon>
        <taxon>Slackia</taxon>
    </lineage>
</organism>
<feature type="binding site" evidence="5">
    <location>
        <position position="40"/>
    </location>
    <ligand>
        <name>(2E)-4-hydroxy-3-methylbut-2-enyl diphosphate</name>
        <dbReference type="ChEBI" id="CHEBI:128753"/>
    </ligand>
</feature>
<feature type="binding site" evidence="5">
    <location>
        <position position="122"/>
    </location>
    <ligand>
        <name>dimethylallyl diphosphate</name>
        <dbReference type="ChEBI" id="CHEBI:57623"/>
    </ligand>
</feature>
<feature type="binding site" evidence="5">
    <location>
        <position position="72"/>
    </location>
    <ligand>
        <name>dimethylallyl diphosphate</name>
        <dbReference type="ChEBI" id="CHEBI:57623"/>
    </ligand>
</feature>
<feature type="binding site" evidence="5">
    <location>
        <position position="12"/>
    </location>
    <ligand>
        <name>[4Fe-4S] cluster</name>
        <dbReference type="ChEBI" id="CHEBI:49883"/>
    </ligand>
</feature>
<dbReference type="PANTHER" id="PTHR30426">
    <property type="entry name" value="4-HYDROXY-3-METHYLBUT-2-ENYL DIPHOSPHATE REDUCTASE"/>
    <property type="match status" value="1"/>
</dbReference>
<comment type="similarity">
    <text evidence="5">Belongs to the IspH family.</text>
</comment>